<accession>A0A7Z1DT42</accession>
<feature type="domain" description="Multidrug resistance protein MdtA-like alpha-helical hairpin" evidence="5">
    <location>
        <begin position="113"/>
        <end position="182"/>
    </location>
</feature>
<dbReference type="Proteomes" id="UP000216984">
    <property type="component" value="Unassembled WGS sequence"/>
</dbReference>
<dbReference type="AlphaFoldDB" id="A0A7Z1DT42"/>
<evidence type="ECO:0000313" key="9">
    <source>
        <dbReference type="EMBL" id="OZC35539.1"/>
    </source>
</evidence>
<dbReference type="GO" id="GO:0005886">
    <property type="term" value="C:plasma membrane"/>
    <property type="evidence" value="ECO:0007669"/>
    <property type="project" value="TreeGrafter"/>
</dbReference>
<protein>
    <submittedName>
        <fullName evidence="9">Efflux transporter periplasmic adaptor subunit</fullName>
    </submittedName>
</protein>
<feature type="domain" description="Multidrug resistance protein MdtA-like barrel-sandwich hybrid" evidence="6">
    <location>
        <begin position="72"/>
        <end position="213"/>
    </location>
</feature>
<dbReference type="InterPro" id="IPR058624">
    <property type="entry name" value="MdtA-like_HH"/>
</dbReference>
<feature type="chain" id="PRO_5030956507" evidence="4">
    <location>
        <begin position="28"/>
        <end position="390"/>
    </location>
</feature>
<feature type="domain" description="Multidrug resistance protein MdtA-like beta-barrel" evidence="7">
    <location>
        <begin position="217"/>
        <end position="306"/>
    </location>
</feature>
<dbReference type="Gene3D" id="1.10.287.470">
    <property type="entry name" value="Helix hairpin bin"/>
    <property type="match status" value="1"/>
</dbReference>
<dbReference type="InterPro" id="IPR006143">
    <property type="entry name" value="RND_pump_MFP"/>
</dbReference>
<dbReference type="PANTHER" id="PTHR30158">
    <property type="entry name" value="ACRA/E-RELATED COMPONENT OF DRUG EFFLUX TRANSPORTER"/>
    <property type="match status" value="1"/>
</dbReference>
<dbReference type="GO" id="GO:0046677">
    <property type="term" value="P:response to antibiotic"/>
    <property type="evidence" value="ECO:0007669"/>
    <property type="project" value="TreeGrafter"/>
</dbReference>
<dbReference type="Pfam" id="PF25944">
    <property type="entry name" value="Beta-barrel_RND"/>
    <property type="match status" value="1"/>
</dbReference>
<dbReference type="SUPFAM" id="SSF111369">
    <property type="entry name" value="HlyD-like secretion proteins"/>
    <property type="match status" value="1"/>
</dbReference>
<feature type="domain" description="YknX-like C-terminal permuted SH3-like" evidence="8">
    <location>
        <begin position="312"/>
        <end position="380"/>
    </location>
</feature>
<sequence length="390" mass="41801">MPFESSHRPLARNGLILAGLSALLVLAGCSNDDQPAQQGGGGMPPAAVVVETAELTDASVRQDYAGRARGAREVEVRARISGILEQRLYDEGQMVSEGDALFRIDRKPAEAALQRARAQRQVAEANLRQAEREWNRISSLYERNAVSERDRDSAQSALELAQANMAVANAGMTQAELDVGYTEVTAPISGVTSLEDFPEGSLIDTGTLLTTIVQLDPIHVRFALPENDATIRRVAREGMASAGEEQNVNARLVLSDGSEYPLDGRIDFTASTLDPRTGSVSARAVFPNPEQMVVPGQFVRVRVELQSFDDIITVPEKAVAQGPQGPVVYVVDDEGKARAKAVELGPVSQGRQILLEGLEAGDRFVVSGLTNLRDGAQVNVTNAEDGEGTD</sequence>
<comment type="subcellular location">
    <subcellularLocation>
        <location evidence="1">Cell inner membrane</location>
        <topology evidence="1">Lipid-anchor</topology>
    </subcellularLocation>
</comment>
<dbReference type="InterPro" id="IPR058625">
    <property type="entry name" value="MdtA-like_BSH"/>
</dbReference>
<comment type="caution">
    <text evidence="9">The sequence shown here is derived from an EMBL/GenBank/DDBJ whole genome shotgun (WGS) entry which is preliminary data.</text>
</comment>
<dbReference type="NCBIfam" id="TIGR01730">
    <property type="entry name" value="RND_mfp"/>
    <property type="match status" value="1"/>
</dbReference>
<keyword evidence="4" id="KW-0732">Signal</keyword>
<dbReference type="Pfam" id="PF25876">
    <property type="entry name" value="HH_MFP_RND"/>
    <property type="match status" value="1"/>
</dbReference>
<evidence type="ECO:0000256" key="2">
    <source>
        <dbReference type="ARBA" id="ARBA00009477"/>
    </source>
</evidence>
<keyword evidence="10" id="KW-1185">Reference proteome</keyword>
<evidence type="ECO:0000259" key="8">
    <source>
        <dbReference type="Pfam" id="PF25989"/>
    </source>
</evidence>
<dbReference type="InterPro" id="IPR058626">
    <property type="entry name" value="MdtA-like_b-barrel"/>
</dbReference>
<feature type="signal peptide" evidence="4">
    <location>
        <begin position="1"/>
        <end position="27"/>
    </location>
</feature>
<proteinExistence type="inferred from homology"/>
<dbReference type="Gene3D" id="2.40.30.170">
    <property type="match status" value="1"/>
</dbReference>
<dbReference type="Gene3D" id="2.40.50.100">
    <property type="match status" value="1"/>
</dbReference>
<evidence type="ECO:0000259" key="5">
    <source>
        <dbReference type="Pfam" id="PF25876"/>
    </source>
</evidence>
<evidence type="ECO:0000313" key="10">
    <source>
        <dbReference type="Proteomes" id="UP000216984"/>
    </source>
</evidence>
<evidence type="ECO:0000256" key="4">
    <source>
        <dbReference type="SAM" id="SignalP"/>
    </source>
</evidence>
<evidence type="ECO:0000259" key="6">
    <source>
        <dbReference type="Pfam" id="PF25917"/>
    </source>
</evidence>
<reference evidence="9 10" key="1">
    <citation type="submission" date="2017-06" db="EMBL/GenBank/DDBJ databases">
        <title>Draft genome sequence of the halophilic bacterium Marinobacter vinifirmus FB1.</title>
        <authorList>
            <person name="Stepanov V.G."/>
            <person name="Roberts D.J."/>
            <person name="Fox G.E."/>
        </authorList>
    </citation>
    <scope>NUCLEOTIDE SEQUENCE [LARGE SCALE GENOMIC DNA]</scope>
    <source>
        <strain evidence="9 10">FB1</strain>
    </source>
</reference>
<keyword evidence="3" id="KW-0175">Coiled coil</keyword>
<dbReference type="EMBL" id="NEFY01000009">
    <property type="protein sequence ID" value="OZC35539.1"/>
    <property type="molecule type" value="Genomic_DNA"/>
</dbReference>
<comment type="similarity">
    <text evidence="2">Belongs to the membrane fusion protein (MFP) (TC 8.A.1) family.</text>
</comment>
<dbReference type="GO" id="GO:0030313">
    <property type="term" value="C:cell envelope"/>
    <property type="evidence" value="ECO:0007669"/>
    <property type="project" value="UniProtKB-SubCell"/>
</dbReference>
<evidence type="ECO:0000256" key="1">
    <source>
        <dbReference type="ARBA" id="ARBA00004519"/>
    </source>
</evidence>
<dbReference type="PANTHER" id="PTHR30158:SF24">
    <property type="entry name" value="HLYD FAMILY SECRETION PROTEIN"/>
    <property type="match status" value="1"/>
</dbReference>
<gene>
    <name evidence="9" type="ORF">B9Q17_00400</name>
</gene>
<dbReference type="GO" id="GO:0022857">
    <property type="term" value="F:transmembrane transporter activity"/>
    <property type="evidence" value="ECO:0007669"/>
    <property type="project" value="InterPro"/>
</dbReference>
<dbReference type="InterPro" id="IPR058637">
    <property type="entry name" value="YknX-like_C"/>
</dbReference>
<dbReference type="Pfam" id="PF25917">
    <property type="entry name" value="BSH_RND"/>
    <property type="match status" value="1"/>
</dbReference>
<dbReference type="Gene3D" id="2.40.420.20">
    <property type="match status" value="1"/>
</dbReference>
<name>A0A7Z1DT42_9GAMM</name>
<dbReference type="Pfam" id="PF25989">
    <property type="entry name" value="YknX_C"/>
    <property type="match status" value="1"/>
</dbReference>
<organism evidence="9 10">
    <name type="scientific">Marinobacter vinifirmus</name>
    <dbReference type="NCBI Taxonomy" id="355591"/>
    <lineage>
        <taxon>Bacteria</taxon>
        <taxon>Pseudomonadati</taxon>
        <taxon>Pseudomonadota</taxon>
        <taxon>Gammaproteobacteria</taxon>
        <taxon>Pseudomonadales</taxon>
        <taxon>Marinobacteraceae</taxon>
        <taxon>Marinobacter</taxon>
    </lineage>
</organism>
<dbReference type="RefSeq" id="WP_094625411.1">
    <property type="nucleotide sequence ID" value="NZ_NEFY01000009.1"/>
</dbReference>
<evidence type="ECO:0000256" key="3">
    <source>
        <dbReference type="ARBA" id="ARBA00023054"/>
    </source>
</evidence>
<evidence type="ECO:0000259" key="7">
    <source>
        <dbReference type="Pfam" id="PF25944"/>
    </source>
</evidence>